<protein>
    <submittedName>
        <fullName evidence="1">Uncharacterized protein</fullName>
    </submittedName>
</protein>
<gene>
    <name evidence="1" type="ORF">NM208_g8165</name>
</gene>
<reference evidence="1" key="1">
    <citation type="submission" date="2022-08" db="EMBL/GenBank/DDBJ databases">
        <title>Genome Sequence of Fusarium decemcellulare.</title>
        <authorList>
            <person name="Buettner E."/>
        </authorList>
    </citation>
    <scope>NUCLEOTIDE SEQUENCE</scope>
    <source>
        <strain evidence="1">Babe19</strain>
    </source>
</reference>
<proteinExistence type="predicted"/>
<organism evidence="1 2">
    <name type="scientific">Fusarium decemcellulare</name>
    <dbReference type="NCBI Taxonomy" id="57161"/>
    <lineage>
        <taxon>Eukaryota</taxon>
        <taxon>Fungi</taxon>
        <taxon>Dikarya</taxon>
        <taxon>Ascomycota</taxon>
        <taxon>Pezizomycotina</taxon>
        <taxon>Sordariomycetes</taxon>
        <taxon>Hypocreomycetidae</taxon>
        <taxon>Hypocreales</taxon>
        <taxon>Nectriaceae</taxon>
        <taxon>Fusarium</taxon>
        <taxon>Fusarium decemcellulare species complex</taxon>
    </lineage>
</organism>
<dbReference type="EMBL" id="JANRMS010000902">
    <property type="protein sequence ID" value="KAJ3533035.1"/>
    <property type="molecule type" value="Genomic_DNA"/>
</dbReference>
<accession>A0ACC1S6I5</accession>
<evidence type="ECO:0000313" key="2">
    <source>
        <dbReference type="Proteomes" id="UP001148629"/>
    </source>
</evidence>
<evidence type="ECO:0000313" key="1">
    <source>
        <dbReference type="EMBL" id="KAJ3533035.1"/>
    </source>
</evidence>
<comment type="caution">
    <text evidence="1">The sequence shown here is derived from an EMBL/GenBank/DDBJ whole genome shotgun (WGS) entry which is preliminary data.</text>
</comment>
<sequence length="570" mass="63902">MLRDGPDQLINQSIKHFIHYATIEPLFVMEKELKDNNVDSAHHIEGDIDVASTGLQFNAKSITHGAEQSLAVEHNLTPLEAMKAYPMAIFWCLVISTCVIMEGYDQILVQSFYAYPQFQIKYGEYVGVGTTGYQISAPWQAGLSNASGVGAFFGTLLNGYLVTKFGHKRVLVASLFLLSAFVFITFFAPSLPVLCVGQLLAGLPWGVFATTAPAYASECLPMVLRVYFTSFTNMCFIIGQLIAAGVLRGLQSRQDEWAFRIPFALQWMWPIFLIPLVSMAPSSPWHEVRLGRLEQAEKSLRRLQRSSADIDPKKTLAMIVYTNNLEEELQVGTSYWDCFKGFELRRTEIACMCFMGQPLSGANFAYNSSYFFEQVGLNTETTYSLNLGGTGLALAGTLINWFVIMPRAGRRRTYLLGMTVTIMALMSIGILNVWGSNSSIGYAQSALCLFWTFAFQLSVGQLGWALPAEVGSTRLRQKTICLARNAYYLINVVCSVLQSYFMNPTAWNLSGYTGFFWGGTSLVILIWAFFRLPETKDRSYEQLDVLFAKRVPARHFKKTDPDVFNYHETS</sequence>
<dbReference type="Proteomes" id="UP001148629">
    <property type="component" value="Unassembled WGS sequence"/>
</dbReference>
<name>A0ACC1S6I5_9HYPO</name>
<keyword evidence="2" id="KW-1185">Reference proteome</keyword>